<accession>A0A2U1P2L8</accession>
<comment type="caution">
    <text evidence="2">The sequence shown here is derived from an EMBL/GenBank/DDBJ whole genome shotgun (WGS) entry which is preliminary data.</text>
</comment>
<evidence type="ECO:0000313" key="2">
    <source>
        <dbReference type="EMBL" id="PWA79982.1"/>
    </source>
</evidence>
<reference evidence="2 3" key="1">
    <citation type="journal article" date="2018" name="Mol. Plant">
        <title>The genome of Artemisia annua provides insight into the evolution of Asteraceae family and artemisinin biosynthesis.</title>
        <authorList>
            <person name="Shen Q."/>
            <person name="Zhang L."/>
            <person name="Liao Z."/>
            <person name="Wang S."/>
            <person name="Yan T."/>
            <person name="Shi P."/>
            <person name="Liu M."/>
            <person name="Fu X."/>
            <person name="Pan Q."/>
            <person name="Wang Y."/>
            <person name="Lv Z."/>
            <person name="Lu X."/>
            <person name="Zhang F."/>
            <person name="Jiang W."/>
            <person name="Ma Y."/>
            <person name="Chen M."/>
            <person name="Hao X."/>
            <person name="Li L."/>
            <person name="Tang Y."/>
            <person name="Lv G."/>
            <person name="Zhou Y."/>
            <person name="Sun X."/>
            <person name="Brodelius P.E."/>
            <person name="Rose J.K.C."/>
            <person name="Tang K."/>
        </authorList>
    </citation>
    <scope>NUCLEOTIDE SEQUENCE [LARGE SCALE GENOMIC DNA]</scope>
    <source>
        <strain evidence="3">cv. Huhao1</strain>
        <tissue evidence="2">Leaf</tissue>
    </source>
</reference>
<proteinExistence type="predicted"/>
<feature type="region of interest" description="Disordered" evidence="1">
    <location>
        <begin position="198"/>
        <end position="221"/>
    </location>
</feature>
<sequence length="266" mass="29951">MTADSFEFNVEVNTLNFFDNIESKTRTPSPSPNDENLHEVDNEVTFVGREGSSSQSDRVVDHLEQIHQNVIPHQSVDLSTATPLDENLNSEGNAVPEIDVPSFQNSFQNESLNQTEEGTTSQRRSSRSSKLPARLNDYVLESKLKYGLNNIEESLSEIQKDVALLQKPEPFVQNDDIEEAENDEENLGEIQTDVSLLQKPEISADQSSRDESESNSEIEDIKKSSEGVNIAFEMENGVNTIWGCLNHQILFAHFLEVLWINNALNR</sequence>
<keyword evidence="3" id="KW-1185">Reference proteome</keyword>
<gene>
    <name evidence="2" type="ORF">CTI12_AA201250</name>
</gene>
<dbReference type="Proteomes" id="UP000245207">
    <property type="component" value="Unassembled WGS sequence"/>
</dbReference>
<dbReference type="AlphaFoldDB" id="A0A2U1P2L8"/>
<protein>
    <submittedName>
        <fullName evidence="2">Nucleic acid-binding, OB-fold</fullName>
    </submittedName>
</protein>
<evidence type="ECO:0000313" key="3">
    <source>
        <dbReference type="Proteomes" id="UP000245207"/>
    </source>
</evidence>
<evidence type="ECO:0000256" key="1">
    <source>
        <dbReference type="SAM" id="MobiDB-lite"/>
    </source>
</evidence>
<dbReference type="EMBL" id="PKPP01001781">
    <property type="protein sequence ID" value="PWA79982.1"/>
    <property type="molecule type" value="Genomic_DNA"/>
</dbReference>
<organism evidence="2 3">
    <name type="scientific">Artemisia annua</name>
    <name type="common">Sweet wormwood</name>
    <dbReference type="NCBI Taxonomy" id="35608"/>
    <lineage>
        <taxon>Eukaryota</taxon>
        <taxon>Viridiplantae</taxon>
        <taxon>Streptophyta</taxon>
        <taxon>Embryophyta</taxon>
        <taxon>Tracheophyta</taxon>
        <taxon>Spermatophyta</taxon>
        <taxon>Magnoliopsida</taxon>
        <taxon>eudicotyledons</taxon>
        <taxon>Gunneridae</taxon>
        <taxon>Pentapetalae</taxon>
        <taxon>asterids</taxon>
        <taxon>campanulids</taxon>
        <taxon>Asterales</taxon>
        <taxon>Asteraceae</taxon>
        <taxon>Asteroideae</taxon>
        <taxon>Anthemideae</taxon>
        <taxon>Artemisiinae</taxon>
        <taxon>Artemisia</taxon>
    </lineage>
</organism>
<feature type="compositionally biased region" description="Polar residues" evidence="1">
    <location>
        <begin position="110"/>
        <end position="120"/>
    </location>
</feature>
<feature type="region of interest" description="Disordered" evidence="1">
    <location>
        <begin position="110"/>
        <end position="130"/>
    </location>
</feature>
<name>A0A2U1P2L8_ARTAN</name>
<dbReference type="STRING" id="35608.A0A2U1P2L8"/>